<feature type="signal peptide" evidence="3">
    <location>
        <begin position="1"/>
        <end position="24"/>
    </location>
</feature>
<evidence type="ECO:0000313" key="4">
    <source>
        <dbReference type="EMBL" id="MFK2905247.1"/>
    </source>
</evidence>
<reference evidence="4 5" key="1">
    <citation type="submission" date="2020-10" db="EMBL/GenBank/DDBJ databases">
        <title>Phylogeny of dyella-like bacteria.</title>
        <authorList>
            <person name="Fu J."/>
        </authorList>
    </citation>
    <scope>NUCLEOTIDE SEQUENCE [LARGE SCALE GENOMIC DNA]</scope>
    <source>
        <strain evidence="4 5">Gsoil3046</strain>
    </source>
</reference>
<evidence type="ECO:0000313" key="5">
    <source>
        <dbReference type="Proteomes" id="UP001620460"/>
    </source>
</evidence>
<gene>
    <name evidence="4" type="ORF">ISP17_14885</name>
</gene>
<organism evidence="4 5">
    <name type="scientific">Dyella ginsengisoli</name>
    <dbReference type="NCBI Taxonomy" id="363848"/>
    <lineage>
        <taxon>Bacteria</taxon>
        <taxon>Pseudomonadati</taxon>
        <taxon>Pseudomonadota</taxon>
        <taxon>Gammaproteobacteria</taxon>
        <taxon>Lysobacterales</taxon>
        <taxon>Rhodanobacteraceae</taxon>
        <taxon>Dyella</taxon>
    </lineage>
</organism>
<dbReference type="PROSITE" id="PS50005">
    <property type="entry name" value="TPR"/>
    <property type="match status" value="1"/>
</dbReference>
<evidence type="ECO:0000256" key="2">
    <source>
        <dbReference type="SAM" id="MobiDB-lite"/>
    </source>
</evidence>
<feature type="compositionally biased region" description="Low complexity" evidence="2">
    <location>
        <begin position="27"/>
        <end position="43"/>
    </location>
</feature>
<protein>
    <submittedName>
        <fullName evidence="4">DUF4034 domain-containing protein</fullName>
    </submittedName>
</protein>
<feature type="repeat" description="TPR" evidence="1">
    <location>
        <begin position="407"/>
        <end position="440"/>
    </location>
</feature>
<keyword evidence="1" id="KW-0802">TPR repeat</keyword>
<dbReference type="EMBL" id="JADIKM010000004">
    <property type="protein sequence ID" value="MFK2905247.1"/>
    <property type="molecule type" value="Genomic_DNA"/>
</dbReference>
<proteinExistence type="predicted"/>
<feature type="region of interest" description="Disordered" evidence="2">
    <location>
        <begin position="27"/>
        <end position="49"/>
    </location>
</feature>
<dbReference type="RefSeq" id="WP_404634570.1">
    <property type="nucleotide sequence ID" value="NZ_JADIKM010000004.1"/>
</dbReference>
<evidence type="ECO:0000256" key="3">
    <source>
        <dbReference type="SAM" id="SignalP"/>
    </source>
</evidence>
<comment type="caution">
    <text evidence="4">The sequence shown here is derived from an EMBL/GenBank/DDBJ whole genome shotgun (WGS) entry which is preliminary data.</text>
</comment>
<keyword evidence="5" id="KW-1185">Reference proteome</keyword>
<sequence length="526" mass="57928">MAATVAATLALAGWWLHGSVTAPATHPALASAPAQPPAAASAAQPPPLRFEPFTQTQVDQFLSQARKVEAINDPLQRCLAYPDPPGSHWNADAVKAYCHYRYQPGISFDEARRLIERGHAAELDRQLADALHQQLTDPAARGMLDHIYQNAFDDGSFDIRPTLDAWKRQSPNSAFAYAASGMAYARMAATARGEKFISDTPPDAILSMDRLAQEADTDLRHAIALDPRLTPVYASMMDIGRMTLGRDYALQAREAGLKIAPADFLLYATANVMAEPKWGGTPGELEALRRLELSHAAQNPLLYLNATDVRLREFNFYSCRCDTPPELALMMHTLQDVASFDPLDSAGQSADTAQQHTLAAVYYAEVIRFANRPNDRLSRAFALVPLGYPSWARDEISAVAPQLPGKGAVYRGLGYADLELEENTRATGELEQAVRLDPTDKWSWESLGLIYGGTGQWDNAWDVADQLIRIEPDAPDGWQLRAQVQMEQPRAGLADTVQAFAERFGDRPDQQAALNRMRDALAHLKH</sequence>
<evidence type="ECO:0000256" key="1">
    <source>
        <dbReference type="PROSITE-ProRule" id="PRU00339"/>
    </source>
</evidence>
<feature type="chain" id="PRO_5045656346" evidence="3">
    <location>
        <begin position="25"/>
        <end position="526"/>
    </location>
</feature>
<name>A0ABW8JVW5_9GAMM</name>
<dbReference type="InterPro" id="IPR019734">
    <property type="entry name" value="TPR_rpt"/>
</dbReference>
<dbReference type="Gene3D" id="1.25.40.10">
    <property type="entry name" value="Tetratricopeptide repeat domain"/>
    <property type="match status" value="1"/>
</dbReference>
<dbReference type="InterPro" id="IPR011990">
    <property type="entry name" value="TPR-like_helical_dom_sf"/>
</dbReference>
<accession>A0ABW8JVW5</accession>
<dbReference type="Proteomes" id="UP001620460">
    <property type="component" value="Unassembled WGS sequence"/>
</dbReference>
<dbReference type="SUPFAM" id="SSF48452">
    <property type="entry name" value="TPR-like"/>
    <property type="match status" value="1"/>
</dbReference>
<keyword evidence="3" id="KW-0732">Signal</keyword>